<feature type="transmembrane region" description="Helical" evidence="1">
    <location>
        <begin position="94"/>
        <end position="113"/>
    </location>
</feature>
<protein>
    <recommendedName>
        <fullName evidence="4">DUF4386 family protein</fullName>
    </recommendedName>
</protein>
<accession>A0A537KBS5</accession>
<dbReference type="AlphaFoldDB" id="A0A537KBS5"/>
<evidence type="ECO:0000256" key="1">
    <source>
        <dbReference type="SAM" id="Phobius"/>
    </source>
</evidence>
<dbReference type="Proteomes" id="UP000318509">
    <property type="component" value="Unassembled WGS sequence"/>
</dbReference>
<feature type="transmembrane region" description="Helical" evidence="1">
    <location>
        <begin position="171"/>
        <end position="191"/>
    </location>
</feature>
<evidence type="ECO:0000313" key="3">
    <source>
        <dbReference type="Proteomes" id="UP000318509"/>
    </source>
</evidence>
<keyword evidence="1" id="KW-1133">Transmembrane helix</keyword>
<gene>
    <name evidence="2" type="ORF">E6H00_01540</name>
</gene>
<feature type="transmembrane region" description="Helical" evidence="1">
    <location>
        <begin position="197"/>
        <end position="217"/>
    </location>
</feature>
<sequence>MTMQNLRRLGGGAGILAGLAAAWHLLGVAVIIPSARLSLSAQESPHKYLVFAHRHQDMLSWINLPGGVLAPLLGLILLLAVADRLREDAPDWTQIGLALGVVGIIGFAVGAFIKQFGLGSLVQFHVTNKTGAAIAFYAVNGTANAFLDLGGVALGLGVLVIGSVMLRMNGYYGMIGSFSIITGVAQILSGLTPHRTIYLIASVLTIAWFAGTGAAVWMEAAAGAPQKGRASQPREDISMVMGRGAQVQ</sequence>
<evidence type="ECO:0000313" key="2">
    <source>
        <dbReference type="EMBL" id="TMI93220.1"/>
    </source>
</evidence>
<keyword evidence="1" id="KW-0812">Transmembrane</keyword>
<organism evidence="2 3">
    <name type="scientific">Candidatus Segetimicrobium genomatis</name>
    <dbReference type="NCBI Taxonomy" id="2569760"/>
    <lineage>
        <taxon>Bacteria</taxon>
        <taxon>Bacillati</taxon>
        <taxon>Candidatus Sysuimicrobiota</taxon>
        <taxon>Candidatus Sysuimicrobiia</taxon>
        <taxon>Candidatus Sysuimicrobiales</taxon>
        <taxon>Candidatus Segetimicrobiaceae</taxon>
        <taxon>Candidatus Segetimicrobium</taxon>
    </lineage>
</organism>
<comment type="caution">
    <text evidence="2">The sequence shown here is derived from an EMBL/GenBank/DDBJ whole genome shotgun (WGS) entry which is preliminary data.</text>
</comment>
<proteinExistence type="predicted"/>
<name>A0A537KBS5_9BACT</name>
<evidence type="ECO:0008006" key="4">
    <source>
        <dbReference type="Google" id="ProtNLM"/>
    </source>
</evidence>
<reference evidence="2 3" key="1">
    <citation type="journal article" date="2019" name="Nat. Microbiol.">
        <title>Mediterranean grassland soil C-N compound turnover is dependent on rainfall and depth, and is mediated by genomically divergent microorganisms.</title>
        <authorList>
            <person name="Diamond S."/>
            <person name="Andeer P.F."/>
            <person name="Li Z."/>
            <person name="Crits-Christoph A."/>
            <person name="Burstein D."/>
            <person name="Anantharaman K."/>
            <person name="Lane K.R."/>
            <person name="Thomas B.C."/>
            <person name="Pan C."/>
            <person name="Northen T.R."/>
            <person name="Banfield J.F."/>
        </authorList>
    </citation>
    <scope>NUCLEOTIDE SEQUENCE [LARGE SCALE GENOMIC DNA]</scope>
    <source>
        <strain evidence="2">NP_3</strain>
    </source>
</reference>
<dbReference type="EMBL" id="VBAK01000034">
    <property type="protein sequence ID" value="TMI93220.1"/>
    <property type="molecule type" value="Genomic_DNA"/>
</dbReference>
<feature type="transmembrane region" description="Helical" evidence="1">
    <location>
        <begin position="133"/>
        <end position="159"/>
    </location>
</feature>
<keyword evidence="1" id="KW-0472">Membrane</keyword>
<feature type="transmembrane region" description="Helical" evidence="1">
    <location>
        <begin position="64"/>
        <end position="82"/>
    </location>
</feature>